<name>A0A087ACH2_9BIFI</name>
<evidence type="ECO:0000313" key="4">
    <source>
        <dbReference type="Proteomes" id="UP000029072"/>
    </source>
</evidence>
<dbReference type="RefSeq" id="WP_043167162.1">
    <property type="nucleotide sequence ID" value="NZ_JDUV01000022.1"/>
</dbReference>
<evidence type="ECO:0000256" key="2">
    <source>
        <dbReference type="SAM" id="Phobius"/>
    </source>
</evidence>
<feature type="transmembrane region" description="Helical" evidence="2">
    <location>
        <begin position="284"/>
        <end position="309"/>
    </location>
</feature>
<dbReference type="Proteomes" id="UP000029072">
    <property type="component" value="Unassembled WGS sequence"/>
</dbReference>
<dbReference type="eggNOG" id="ENOG50340R4">
    <property type="taxonomic scope" value="Bacteria"/>
</dbReference>
<dbReference type="EMBL" id="JGYS01000001">
    <property type="protein sequence ID" value="KFI56472.1"/>
    <property type="molecule type" value="Genomic_DNA"/>
</dbReference>
<protein>
    <submittedName>
        <fullName evidence="3">ABC transporter ATP-binding protein</fullName>
    </submittedName>
</protein>
<dbReference type="STRING" id="1437609.BCAL_0065"/>
<organism evidence="3 4">
    <name type="scientific">Bifidobacterium callitrichos DSM 23973</name>
    <dbReference type="NCBI Taxonomy" id="1437609"/>
    <lineage>
        <taxon>Bacteria</taxon>
        <taxon>Bacillati</taxon>
        <taxon>Actinomycetota</taxon>
        <taxon>Actinomycetes</taxon>
        <taxon>Bifidobacteriales</taxon>
        <taxon>Bifidobacteriaceae</taxon>
        <taxon>Bifidobacterium</taxon>
    </lineage>
</organism>
<keyword evidence="2" id="KW-0812">Transmembrane</keyword>
<dbReference type="AlphaFoldDB" id="A0A087ACH2"/>
<gene>
    <name evidence="3" type="ORF">BCAL_0065</name>
</gene>
<evidence type="ECO:0000313" key="3">
    <source>
        <dbReference type="EMBL" id="KFI56472.1"/>
    </source>
</evidence>
<keyword evidence="2" id="KW-1133">Transmembrane helix</keyword>
<comment type="caution">
    <text evidence="3">The sequence shown here is derived from an EMBL/GenBank/DDBJ whole genome shotgun (WGS) entry which is preliminary data.</text>
</comment>
<keyword evidence="3" id="KW-0067">ATP-binding</keyword>
<dbReference type="OrthoDB" id="3716589at2"/>
<keyword evidence="2" id="KW-0472">Membrane</keyword>
<feature type="transmembrane region" description="Helical" evidence="2">
    <location>
        <begin position="329"/>
        <end position="347"/>
    </location>
</feature>
<reference evidence="3 4" key="1">
    <citation type="submission" date="2014-03" db="EMBL/GenBank/DDBJ databases">
        <title>Genomics of Bifidobacteria.</title>
        <authorList>
            <person name="Ventura M."/>
            <person name="Milani C."/>
            <person name="Lugli G.A."/>
        </authorList>
    </citation>
    <scope>NUCLEOTIDE SEQUENCE [LARGE SCALE GENOMIC DNA]</scope>
    <source>
        <strain evidence="3 4">DSM 23973</strain>
    </source>
</reference>
<keyword evidence="3" id="KW-0547">Nucleotide-binding</keyword>
<feature type="transmembrane region" description="Helical" evidence="2">
    <location>
        <begin position="246"/>
        <end position="263"/>
    </location>
</feature>
<evidence type="ECO:0000256" key="1">
    <source>
        <dbReference type="SAM" id="MobiDB-lite"/>
    </source>
</evidence>
<sequence length="359" mass="37418">MRLASILSEAMRNIGSGAARAAVWFLAVAVAGTLIGGFEALAVIGQERDAVTRIRAAADVTTIVSPVSVIDGAACDRLVDADGGPQAAGAMREGDQITPRSTPGRSIGSYEVTAGMIGLLAAADADPTGVWVSTTLAHDFGWARGVTIETDHGDIPVAGVFDWPNDGRDTRFAYALVVPAAPDAKPFSECWAKQWPRTDAVESLLTTTAIAGKSTTQTLPGTTMLNKSLDRGWNAAALYETRMTRMLPWAALAVGLVIGVASVRRRRLEYAGALHCGQRKSDQLLAALIETLVWAGGATAAGLSLIAALCLRASPSDPAAVLLAAARSPLALFAGVLAATVVSVLAVRESRLFRLFKGR</sequence>
<proteinExistence type="predicted"/>
<feature type="region of interest" description="Disordered" evidence="1">
    <location>
        <begin position="85"/>
        <end position="105"/>
    </location>
</feature>
<feature type="transmembrane region" description="Helical" evidence="2">
    <location>
        <begin position="21"/>
        <end position="44"/>
    </location>
</feature>
<accession>A0A087ACH2</accession>
<dbReference type="GO" id="GO:0005524">
    <property type="term" value="F:ATP binding"/>
    <property type="evidence" value="ECO:0007669"/>
    <property type="project" value="UniProtKB-KW"/>
</dbReference>